<dbReference type="OrthoDB" id="601499at2"/>
<dbReference type="Proteomes" id="UP000325787">
    <property type="component" value="Chromosome"/>
</dbReference>
<evidence type="ECO:0000313" key="2">
    <source>
        <dbReference type="EMBL" id="QFZ23650.1"/>
    </source>
</evidence>
<organism evidence="2 3">
    <name type="scientific">Saccharothrix syringae</name>
    <name type="common">Nocardiopsis syringae</name>
    <dbReference type="NCBI Taxonomy" id="103733"/>
    <lineage>
        <taxon>Bacteria</taxon>
        <taxon>Bacillati</taxon>
        <taxon>Actinomycetota</taxon>
        <taxon>Actinomycetes</taxon>
        <taxon>Pseudonocardiales</taxon>
        <taxon>Pseudonocardiaceae</taxon>
        <taxon>Saccharothrix</taxon>
    </lineage>
</organism>
<feature type="compositionally biased region" description="Pro residues" evidence="1">
    <location>
        <begin position="70"/>
        <end position="81"/>
    </location>
</feature>
<feature type="compositionally biased region" description="Low complexity" evidence="1">
    <location>
        <begin position="100"/>
        <end position="111"/>
    </location>
</feature>
<reference evidence="3" key="1">
    <citation type="journal article" date="2021" name="Curr. Microbiol.">
        <title>Complete genome of nocamycin-producing strain Saccharothrix syringae NRRL B-16468 reveals the biosynthetic potential for secondary metabolites.</title>
        <authorList>
            <person name="Mo X."/>
            <person name="Yang S."/>
        </authorList>
    </citation>
    <scope>NUCLEOTIDE SEQUENCE [LARGE SCALE GENOMIC DNA]</scope>
    <source>
        <strain evidence="3">ATCC 51364 / DSM 43886 / JCM 6844 / KCTC 9398 / NBRC 14523 / NRRL B-16468 / INA 2240</strain>
    </source>
</reference>
<dbReference type="RefSeq" id="WP_033428431.1">
    <property type="nucleotide sequence ID" value="NZ_CP034550.1"/>
</dbReference>
<keyword evidence="3" id="KW-1185">Reference proteome</keyword>
<dbReference type="KEGG" id="ssyi:EKG83_44995"/>
<proteinExistence type="predicted"/>
<feature type="compositionally biased region" description="Low complexity" evidence="1">
    <location>
        <begin position="82"/>
        <end position="91"/>
    </location>
</feature>
<name>A0A5Q0HCV6_SACSY</name>
<protein>
    <recommendedName>
        <fullName evidence="4">Excalibur calcium-binding domain-containing protein</fullName>
    </recommendedName>
</protein>
<feature type="region of interest" description="Disordered" evidence="1">
    <location>
        <begin position="68"/>
        <end position="111"/>
    </location>
</feature>
<evidence type="ECO:0000256" key="1">
    <source>
        <dbReference type="SAM" id="MobiDB-lite"/>
    </source>
</evidence>
<evidence type="ECO:0008006" key="4">
    <source>
        <dbReference type="Google" id="ProtNLM"/>
    </source>
</evidence>
<gene>
    <name evidence="2" type="ORF">EKG83_44995</name>
</gene>
<evidence type="ECO:0000313" key="3">
    <source>
        <dbReference type="Proteomes" id="UP000325787"/>
    </source>
</evidence>
<dbReference type="AlphaFoldDB" id="A0A5Q0HCV6"/>
<accession>A0A5Q0HCV6</accession>
<dbReference type="EMBL" id="CP034550">
    <property type="protein sequence ID" value="QFZ23650.1"/>
    <property type="molecule type" value="Genomic_DNA"/>
</dbReference>
<sequence length="175" mass="18409">MSSGRGTAFAGAALALATCAVVAVVLAVDEPRPVDVRRVDLSPVEPGVLSATYTTTVAVQRSTTPLEVLAPPPLRPAPAPPVTTTTGTTTTEPPPPPPTTGVTTTTPTTTAARHPWSCHPSYEADGACVPLRFPRHVRRHCEWLRALGVTGIRVVGPDHHHLDADHDGRACESRQ</sequence>